<dbReference type="Proteomes" id="UP000183995">
    <property type="component" value="Unassembled WGS sequence"/>
</dbReference>
<dbReference type="InterPro" id="IPR014998">
    <property type="entry name" value="DUF1848"/>
</dbReference>
<evidence type="ECO:0008006" key="3">
    <source>
        <dbReference type="Google" id="ProtNLM"/>
    </source>
</evidence>
<dbReference type="EMBL" id="FQXV01000021">
    <property type="protein sequence ID" value="SHI23540.1"/>
    <property type="molecule type" value="Genomic_DNA"/>
</dbReference>
<protein>
    <recommendedName>
        <fullName evidence="3">DNA repair photolyase</fullName>
    </recommendedName>
</protein>
<dbReference type="AlphaFoldDB" id="A0A1M5ZH39"/>
<evidence type="ECO:0000313" key="2">
    <source>
        <dbReference type="Proteomes" id="UP000183995"/>
    </source>
</evidence>
<accession>A0A1M5ZH39</accession>
<evidence type="ECO:0000313" key="1">
    <source>
        <dbReference type="EMBL" id="SHI23540.1"/>
    </source>
</evidence>
<proteinExistence type="predicted"/>
<reference evidence="1 2" key="1">
    <citation type="submission" date="2016-11" db="EMBL/GenBank/DDBJ databases">
        <authorList>
            <person name="Jaros S."/>
            <person name="Januszkiewicz K."/>
            <person name="Wedrychowicz H."/>
        </authorList>
    </citation>
    <scope>NUCLEOTIDE SEQUENCE [LARGE SCALE GENOMIC DNA]</scope>
    <source>
        <strain evidence="1 2">DSM 10068</strain>
    </source>
</reference>
<dbReference type="OrthoDB" id="9771212at2"/>
<dbReference type="RefSeq" id="WP_073082954.1">
    <property type="nucleotide sequence ID" value="NZ_FQXV01000021.1"/>
</dbReference>
<name>A0A1M5ZH39_9FIRM</name>
<dbReference type="Pfam" id="PF08902">
    <property type="entry name" value="DUF1848"/>
    <property type="match status" value="1"/>
</dbReference>
<sequence length="314" mass="35461">MIISASRRTDIPNYFSDWFFKRLEEEYVLVRNPMNPRQVSRVGLSTDEADGFVFWTKNPLPMLDKLERLGGRAYYFQFTLTAYGADAEPNVPSKNDVVIPAFRRLADAVGPDRVVWRYDPIFLSDKYSIDYHAEFFEKLAGRLEGYTTKCTVSFLDNYRHIERWMKSVGAAAPTDAHKDELARRLADSARRHGLTLDACAESIDLSRYGIGRARCVDAAVFEKILGCRLDIPKDKNQRPACGCAGSVDIGAYSTCLNGCAYCYANHAQGTVLKSREKYDPASPLLCGRLGEDDRVTARRAKTNMIHQLRLSEDV</sequence>
<keyword evidence="2" id="KW-1185">Reference proteome</keyword>
<organism evidence="1 2">
    <name type="scientific">Sporobacter termitidis DSM 10068</name>
    <dbReference type="NCBI Taxonomy" id="1123282"/>
    <lineage>
        <taxon>Bacteria</taxon>
        <taxon>Bacillati</taxon>
        <taxon>Bacillota</taxon>
        <taxon>Clostridia</taxon>
        <taxon>Eubacteriales</taxon>
        <taxon>Oscillospiraceae</taxon>
        <taxon>Sporobacter</taxon>
    </lineage>
</organism>
<gene>
    <name evidence="1" type="ORF">SAMN02745823_03735</name>
</gene>